<dbReference type="Gene3D" id="1.20.120.450">
    <property type="entry name" value="dinb family like domain"/>
    <property type="match status" value="1"/>
</dbReference>
<dbReference type="SUPFAM" id="SSF109854">
    <property type="entry name" value="DinB/YfiT-like putative metalloenzymes"/>
    <property type="match status" value="1"/>
</dbReference>
<evidence type="ECO:0000313" key="4">
    <source>
        <dbReference type="Proteomes" id="UP000600214"/>
    </source>
</evidence>
<comment type="similarity">
    <text evidence="1">Belongs to the DinB family.</text>
</comment>
<dbReference type="Proteomes" id="UP000600214">
    <property type="component" value="Unassembled WGS sequence"/>
</dbReference>
<evidence type="ECO:0000256" key="2">
    <source>
        <dbReference type="ARBA" id="ARBA00022723"/>
    </source>
</evidence>
<evidence type="ECO:0008006" key="5">
    <source>
        <dbReference type="Google" id="ProtNLM"/>
    </source>
</evidence>
<name>A0ABQ1YUB2_9BACT</name>
<dbReference type="Pfam" id="PF05163">
    <property type="entry name" value="DinB"/>
    <property type="match status" value="1"/>
</dbReference>
<reference evidence="4" key="1">
    <citation type="journal article" date="2019" name="Int. J. Syst. Evol. Microbiol.">
        <title>The Global Catalogue of Microorganisms (GCM) 10K type strain sequencing project: providing services to taxonomists for standard genome sequencing and annotation.</title>
        <authorList>
            <consortium name="The Broad Institute Genomics Platform"/>
            <consortium name="The Broad Institute Genome Sequencing Center for Infectious Disease"/>
            <person name="Wu L."/>
            <person name="Ma J."/>
        </authorList>
    </citation>
    <scope>NUCLEOTIDE SEQUENCE [LARGE SCALE GENOMIC DNA]</scope>
    <source>
        <strain evidence="4">CGMCC 1.15288</strain>
    </source>
</reference>
<protein>
    <recommendedName>
        <fullName evidence="5">Damage-inducible protein DinB</fullName>
    </recommendedName>
</protein>
<organism evidence="3 4">
    <name type="scientific">Dyadobacter endophyticus</name>
    <dbReference type="NCBI Taxonomy" id="1749036"/>
    <lineage>
        <taxon>Bacteria</taxon>
        <taxon>Pseudomonadati</taxon>
        <taxon>Bacteroidota</taxon>
        <taxon>Cytophagia</taxon>
        <taxon>Cytophagales</taxon>
        <taxon>Spirosomataceae</taxon>
        <taxon>Dyadobacter</taxon>
    </lineage>
</organism>
<dbReference type="EMBL" id="BMIA01000002">
    <property type="protein sequence ID" value="GGH39174.1"/>
    <property type="molecule type" value="Genomic_DNA"/>
</dbReference>
<sequence length="208" mass="23276">MSPIDTLPLLKYLITKLTIAFLTITFRENISTTKHKNRMKRIAIICMLLVAGKFASAQTMVDKQVKDWERAKAYTKEYLDAMPEDGYALKPTPEIRSFAQQMDHIGDANYAFISAATGKAKPDGSLEKMADQSKTAVSKAVLDSYDYVIASLKGMTDADFAKEVKVFGMDMKAGTAIEKAFEHQTHHRGQSTVYIRLKGVKPPQEKLF</sequence>
<accession>A0ABQ1YUB2</accession>
<comment type="caution">
    <text evidence="3">The sequence shown here is derived from an EMBL/GenBank/DDBJ whole genome shotgun (WGS) entry which is preliminary data.</text>
</comment>
<dbReference type="InterPro" id="IPR007837">
    <property type="entry name" value="DinB"/>
</dbReference>
<keyword evidence="4" id="KW-1185">Reference proteome</keyword>
<dbReference type="InterPro" id="IPR034660">
    <property type="entry name" value="DinB/YfiT-like"/>
</dbReference>
<evidence type="ECO:0000313" key="3">
    <source>
        <dbReference type="EMBL" id="GGH39174.1"/>
    </source>
</evidence>
<proteinExistence type="inferred from homology"/>
<gene>
    <name evidence="3" type="ORF">GCM10007423_33380</name>
</gene>
<keyword evidence="2" id="KW-0479">Metal-binding</keyword>
<evidence type="ECO:0000256" key="1">
    <source>
        <dbReference type="ARBA" id="ARBA00008635"/>
    </source>
</evidence>